<dbReference type="EMBL" id="VJMH01000150">
    <property type="protein sequence ID" value="KAF0718413.1"/>
    <property type="molecule type" value="Genomic_DNA"/>
</dbReference>
<accession>A0A485K6B9</accession>
<name>A0A485K6B9_9STRA</name>
<evidence type="ECO:0000256" key="1">
    <source>
        <dbReference type="SAM" id="MobiDB-lite"/>
    </source>
</evidence>
<sequence>MSSLPPPPPLPSSSATARQCTFCPKPAISDGKCHDHRYRLRCSITDCPNQVYARNLCVKHGGKPQCEVPDCTRNARRHGRCCVHMKDHQERKLCAHPGCEKFATSRGNCVRHGGGRQCKWENCMHYARQEGLCVRHFRARAAIPVLQERPPSRVDGGASSSPPPLRPLTATAERESHHAMAPFRFRGQHGGMLPPILPPLHHATPFVPVDEPERSRRLSPLAAATPPRHLPRRPCGIDLLLAHSGYVDKHDSD</sequence>
<evidence type="ECO:0000259" key="2">
    <source>
        <dbReference type="Pfam" id="PF24906"/>
    </source>
</evidence>
<dbReference type="PANTHER" id="PTHR31827">
    <property type="entry name" value="EMB|CAB89363.1"/>
    <property type="match status" value="1"/>
</dbReference>
<proteinExistence type="predicted"/>
<dbReference type="PANTHER" id="PTHR31827:SF1">
    <property type="entry name" value="EMB|CAB89363.1"/>
    <property type="match status" value="1"/>
</dbReference>
<dbReference type="OrthoDB" id="73726at2759"/>
<evidence type="ECO:0000313" key="4">
    <source>
        <dbReference type="EMBL" id="VFT78919.1"/>
    </source>
</evidence>
<reference evidence="4 5" key="1">
    <citation type="submission" date="2019-03" db="EMBL/GenBank/DDBJ databases">
        <authorList>
            <person name="Gaulin E."/>
            <person name="Dumas B."/>
        </authorList>
    </citation>
    <scope>NUCLEOTIDE SEQUENCE [LARGE SCALE GENOMIC DNA]</scope>
    <source>
        <strain evidence="4">CBS 568.67</strain>
    </source>
</reference>
<dbReference type="Pfam" id="PF24906">
    <property type="entry name" value="Zf_WRKY19"/>
    <property type="match status" value="1"/>
</dbReference>
<evidence type="ECO:0000313" key="5">
    <source>
        <dbReference type="Proteomes" id="UP000332933"/>
    </source>
</evidence>
<dbReference type="AlphaFoldDB" id="A0A485K6B9"/>
<keyword evidence="5" id="KW-1185">Reference proteome</keyword>
<feature type="region of interest" description="Disordered" evidence="1">
    <location>
        <begin position="148"/>
        <end position="174"/>
    </location>
</feature>
<protein>
    <submittedName>
        <fullName evidence="4">Aste57867_1708 protein</fullName>
    </submittedName>
</protein>
<reference evidence="3" key="2">
    <citation type="submission" date="2019-06" db="EMBL/GenBank/DDBJ databases">
        <title>Genomics analysis of Aphanomyces spp. identifies a new class of oomycete effector associated with host adaptation.</title>
        <authorList>
            <person name="Gaulin E."/>
        </authorList>
    </citation>
    <scope>NUCLEOTIDE SEQUENCE</scope>
    <source>
        <strain evidence="3">CBS 578.67</strain>
    </source>
</reference>
<dbReference type="EMBL" id="CAADRA010000150">
    <property type="protein sequence ID" value="VFT78919.1"/>
    <property type="molecule type" value="Genomic_DNA"/>
</dbReference>
<feature type="domain" description="WRKY19-like zinc finger" evidence="2">
    <location>
        <begin position="115"/>
        <end position="136"/>
    </location>
</feature>
<dbReference type="Proteomes" id="UP000332933">
    <property type="component" value="Unassembled WGS sequence"/>
</dbReference>
<evidence type="ECO:0000313" key="3">
    <source>
        <dbReference type="EMBL" id="KAF0718413.1"/>
    </source>
</evidence>
<dbReference type="InterPro" id="IPR056866">
    <property type="entry name" value="Znf_WRKY19"/>
</dbReference>
<organism evidence="4 5">
    <name type="scientific">Aphanomyces stellatus</name>
    <dbReference type="NCBI Taxonomy" id="120398"/>
    <lineage>
        <taxon>Eukaryota</taxon>
        <taxon>Sar</taxon>
        <taxon>Stramenopiles</taxon>
        <taxon>Oomycota</taxon>
        <taxon>Saprolegniomycetes</taxon>
        <taxon>Saprolegniales</taxon>
        <taxon>Verrucalvaceae</taxon>
        <taxon>Aphanomyces</taxon>
    </lineage>
</organism>
<gene>
    <name evidence="4" type="primary">Aste57867_1708</name>
    <name evidence="3" type="ORF">As57867_001706</name>
    <name evidence="4" type="ORF">ASTE57867_1708</name>
</gene>